<proteinExistence type="predicted"/>
<evidence type="ECO:0000313" key="1">
    <source>
        <dbReference type="Proteomes" id="UP000887576"/>
    </source>
</evidence>
<protein>
    <submittedName>
        <fullName evidence="2">Ovule protein</fullName>
    </submittedName>
</protein>
<dbReference type="Proteomes" id="UP000887576">
    <property type="component" value="Unplaced"/>
</dbReference>
<accession>A0AC34RKI2</accession>
<organism evidence="1 2">
    <name type="scientific">Panagrolaimus sp. JU765</name>
    <dbReference type="NCBI Taxonomy" id="591449"/>
    <lineage>
        <taxon>Eukaryota</taxon>
        <taxon>Metazoa</taxon>
        <taxon>Ecdysozoa</taxon>
        <taxon>Nematoda</taxon>
        <taxon>Chromadorea</taxon>
        <taxon>Rhabditida</taxon>
        <taxon>Tylenchina</taxon>
        <taxon>Panagrolaimomorpha</taxon>
        <taxon>Panagrolaimoidea</taxon>
        <taxon>Panagrolaimidae</taxon>
        <taxon>Panagrolaimus</taxon>
    </lineage>
</organism>
<evidence type="ECO:0000313" key="2">
    <source>
        <dbReference type="WBParaSite" id="JU765_v2.g7442.t1"/>
    </source>
</evidence>
<dbReference type="WBParaSite" id="JU765_v2.g7442.t1">
    <property type="protein sequence ID" value="JU765_v2.g7442.t1"/>
    <property type="gene ID" value="JU765_v2.g7442"/>
</dbReference>
<reference evidence="2" key="1">
    <citation type="submission" date="2022-11" db="UniProtKB">
        <authorList>
            <consortium name="WormBaseParasite"/>
        </authorList>
    </citation>
    <scope>IDENTIFICATION</scope>
</reference>
<name>A0AC34RKI2_9BILA</name>
<sequence>MVKVKGFSKEGTFRCFKTLYCCLFLSAVGNDIAKFFCFGPFSCPYHLIVLVLPNPHLCKYPIIIDIPCQLLVEVFF</sequence>